<dbReference type="Pfam" id="PF02631">
    <property type="entry name" value="RecX_HTH2"/>
    <property type="match status" value="1"/>
</dbReference>
<keyword evidence="11" id="KW-1185">Reference proteome</keyword>
<feature type="domain" description="RecX first three-helical" evidence="8">
    <location>
        <begin position="66"/>
        <end position="105"/>
    </location>
</feature>
<dbReference type="GO" id="GO:0006282">
    <property type="term" value="P:regulation of DNA repair"/>
    <property type="evidence" value="ECO:0007669"/>
    <property type="project" value="UniProtKB-UniRule"/>
</dbReference>
<sequence>MAIITKITTQQKNIDRFNIFMDYGKGEQFAFSVDSDVLIKFGLKKGMEVDEFSLLEIQYQDDIRKAYNLAVHYLARRIRSEKEIRDYLVEKEMEEPVVNEVIHKLTAQKYINDREFAFAYVRTQANTTDKGPDVVKQELKQKGISEVILVEALKEFPREQQIEKAVKLCEKFFKKGSKDSLRIQKQKLEQMLLRKGYSFEVIQIALEDAGTMRADAAVDDDGNGGSELEAIRYQGEKAVRKYSQYNGFEFEQKMKQALYRKGFSMELIEKYLSEL</sequence>
<evidence type="ECO:0000259" key="7">
    <source>
        <dbReference type="Pfam" id="PF21981"/>
    </source>
</evidence>
<comment type="function">
    <text evidence="5">Modulates RecA activity.</text>
</comment>
<comment type="similarity">
    <text evidence="2 5">Belongs to the RecX family.</text>
</comment>
<dbReference type="InterPro" id="IPR053926">
    <property type="entry name" value="RecX_HTH_1st"/>
</dbReference>
<dbReference type="Gene3D" id="1.10.10.10">
    <property type="entry name" value="Winged helix-like DNA-binding domain superfamily/Winged helix DNA-binding domain"/>
    <property type="match status" value="4"/>
</dbReference>
<dbReference type="Pfam" id="PF21981">
    <property type="entry name" value="RecX_HTH3"/>
    <property type="match status" value="2"/>
</dbReference>
<evidence type="ECO:0000313" key="10">
    <source>
        <dbReference type="EMBL" id="MCH6267033.1"/>
    </source>
</evidence>
<organism evidence="9">
    <name type="scientific">Neobacillus citreus</name>
    <dbReference type="NCBI Taxonomy" id="2833578"/>
    <lineage>
        <taxon>Bacteria</taxon>
        <taxon>Bacillati</taxon>
        <taxon>Bacillota</taxon>
        <taxon>Bacilli</taxon>
        <taxon>Bacillales</taxon>
        <taxon>Bacillaceae</taxon>
        <taxon>Neobacillus</taxon>
    </lineage>
</organism>
<dbReference type="NCBIfam" id="NF010733">
    <property type="entry name" value="PRK14135.1"/>
    <property type="match status" value="1"/>
</dbReference>
<evidence type="ECO:0000256" key="3">
    <source>
        <dbReference type="ARBA" id="ARBA00018111"/>
    </source>
</evidence>
<evidence type="ECO:0000256" key="5">
    <source>
        <dbReference type="HAMAP-Rule" id="MF_01114"/>
    </source>
</evidence>
<keyword evidence="4 5" id="KW-0963">Cytoplasm</keyword>
<reference evidence="9" key="1">
    <citation type="submission" date="2021-05" db="EMBL/GenBank/DDBJ databases">
        <title>Novel Bacillus species.</title>
        <authorList>
            <person name="Liu G."/>
        </authorList>
    </citation>
    <scope>NUCLEOTIDE SEQUENCE</scope>
    <source>
        <strain evidence="9 11">FJAT-50051</strain>
    </source>
</reference>
<dbReference type="EMBL" id="JAGYPE010000007">
    <property type="protein sequence ID" value="MBS4186944.1"/>
    <property type="molecule type" value="Genomic_DNA"/>
</dbReference>
<dbReference type="GO" id="GO:0005737">
    <property type="term" value="C:cytoplasm"/>
    <property type="evidence" value="ECO:0007669"/>
    <property type="project" value="UniProtKB-SubCell"/>
</dbReference>
<dbReference type="EMBL" id="JAGYPE020000029">
    <property type="protein sequence ID" value="MCH6267033.1"/>
    <property type="molecule type" value="Genomic_DNA"/>
</dbReference>
<feature type="domain" description="RecX third three-helical" evidence="7">
    <location>
        <begin position="159"/>
        <end position="206"/>
    </location>
</feature>
<evidence type="ECO:0000256" key="1">
    <source>
        <dbReference type="ARBA" id="ARBA00004496"/>
    </source>
</evidence>
<dbReference type="InterPro" id="IPR053925">
    <property type="entry name" value="RecX_HTH_3rd"/>
</dbReference>
<dbReference type="Proteomes" id="UP000677265">
    <property type="component" value="Unassembled WGS sequence"/>
</dbReference>
<dbReference type="RefSeq" id="WP_213146693.1">
    <property type="nucleotide sequence ID" value="NZ_JAGYPE020000029.1"/>
</dbReference>
<dbReference type="PANTHER" id="PTHR33602">
    <property type="entry name" value="REGULATORY PROTEIN RECX FAMILY PROTEIN"/>
    <property type="match status" value="1"/>
</dbReference>
<evidence type="ECO:0000313" key="11">
    <source>
        <dbReference type="Proteomes" id="UP000677265"/>
    </source>
</evidence>
<protein>
    <recommendedName>
        <fullName evidence="3 5">Regulatory protein RecX</fullName>
    </recommendedName>
</protein>
<evidence type="ECO:0000313" key="9">
    <source>
        <dbReference type="EMBL" id="MBS4186944.1"/>
    </source>
</evidence>
<gene>
    <name evidence="5 9" type="primary">recX</name>
    <name evidence="10" type="ORF">KHB02_016035</name>
    <name evidence="9" type="ORF">KHB02_36845</name>
</gene>
<evidence type="ECO:0000256" key="2">
    <source>
        <dbReference type="ARBA" id="ARBA00009695"/>
    </source>
</evidence>
<evidence type="ECO:0000256" key="4">
    <source>
        <dbReference type="ARBA" id="ARBA00022490"/>
    </source>
</evidence>
<dbReference type="InterPro" id="IPR003783">
    <property type="entry name" value="Regulatory_RecX"/>
</dbReference>
<dbReference type="PANTHER" id="PTHR33602:SF1">
    <property type="entry name" value="REGULATORY PROTEIN RECX FAMILY PROTEIN"/>
    <property type="match status" value="1"/>
</dbReference>
<accession>A0A942T5Z6</accession>
<dbReference type="InterPro" id="IPR036388">
    <property type="entry name" value="WH-like_DNA-bd_sf"/>
</dbReference>
<dbReference type="InterPro" id="IPR053924">
    <property type="entry name" value="RecX_HTH_2nd"/>
</dbReference>
<evidence type="ECO:0000259" key="8">
    <source>
        <dbReference type="Pfam" id="PF21982"/>
    </source>
</evidence>
<comment type="subcellular location">
    <subcellularLocation>
        <location evidence="1 5">Cytoplasm</location>
    </subcellularLocation>
</comment>
<feature type="domain" description="RecX second three-helical" evidence="6">
    <location>
        <begin position="112"/>
        <end position="153"/>
    </location>
</feature>
<evidence type="ECO:0000259" key="6">
    <source>
        <dbReference type="Pfam" id="PF02631"/>
    </source>
</evidence>
<name>A0A942T5Z6_9BACI</name>
<dbReference type="AlphaFoldDB" id="A0A942T5Z6"/>
<dbReference type="Pfam" id="PF21982">
    <property type="entry name" value="RecX_HTH1"/>
    <property type="match status" value="1"/>
</dbReference>
<dbReference type="HAMAP" id="MF_01114">
    <property type="entry name" value="RecX"/>
    <property type="match status" value="1"/>
</dbReference>
<proteinExistence type="inferred from homology"/>
<feature type="domain" description="RecX third three-helical" evidence="7">
    <location>
        <begin position="227"/>
        <end position="272"/>
    </location>
</feature>
<comment type="caution">
    <text evidence="9">The sequence shown here is derived from an EMBL/GenBank/DDBJ whole genome shotgun (WGS) entry which is preliminary data.</text>
</comment>